<evidence type="ECO:0000256" key="1">
    <source>
        <dbReference type="ARBA" id="ARBA00004953"/>
    </source>
</evidence>
<dbReference type="Gene3D" id="3.40.1010.10">
    <property type="entry name" value="Cobalt-precorrin-4 Transmethylase, Domain 1"/>
    <property type="match status" value="1"/>
</dbReference>
<feature type="domain" description="Tetrapyrrole methylase" evidence="8">
    <location>
        <begin position="3"/>
        <end position="200"/>
    </location>
</feature>
<dbReference type="InterPro" id="IPR035996">
    <property type="entry name" value="4pyrrol_Methylase_sf"/>
</dbReference>
<dbReference type="GO" id="GO:0009236">
    <property type="term" value="P:cobalamin biosynthetic process"/>
    <property type="evidence" value="ECO:0007669"/>
    <property type="project" value="UniProtKB-UniRule"/>
</dbReference>
<dbReference type="SUPFAM" id="SSF53790">
    <property type="entry name" value="Tetrapyrrole methylase"/>
    <property type="match status" value="1"/>
</dbReference>
<evidence type="ECO:0000256" key="5">
    <source>
        <dbReference type="ARBA" id="ARBA00022679"/>
    </source>
</evidence>
<dbReference type="PANTHER" id="PTHR43467:SF2">
    <property type="entry name" value="COBALT-PRECORRIN-2 C(20)-METHYLTRANSFERASE"/>
    <property type="match status" value="1"/>
</dbReference>
<evidence type="ECO:0000256" key="2">
    <source>
        <dbReference type="ARBA" id="ARBA00005879"/>
    </source>
</evidence>
<comment type="catalytic activity">
    <reaction evidence="7">
        <text>Co-precorrin-2 + S-adenosyl-L-methionine = Co-precorrin-3 + S-adenosyl-L-homocysteine + H(+)</text>
        <dbReference type="Rhea" id="RHEA:17997"/>
        <dbReference type="ChEBI" id="CHEBI:15378"/>
        <dbReference type="ChEBI" id="CHEBI:57856"/>
        <dbReference type="ChEBI" id="CHEBI:59789"/>
        <dbReference type="ChEBI" id="CHEBI:60053"/>
        <dbReference type="ChEBI" id="CHEBI:60060"/>
        <dbReference type="EC" id="2.1.1.151"/>
    </reaction>
</comment>
<keyword evidence="10" id="KW-1185">Reference proteome</keyword>
<dbReference type="RefSeq" id="WP_072897001.1">
    <property type="nucleotide sequence ID" value="NZ_FQVM01000023.1"/>
</dbReference>
<organism evidence="9 10">
    <name type="scientific">Clostridium fallax</name>
    <dbReference type="NCBI Taxonomy" id="1533"/>
    <lineage>
        <taxon>Bacteria</taxon>
        <taxon>Bacillati</taxon>
        <taxon>Bacillota</taxon>
        <taxon>Clostridia</taxon>
        <taxon>Eubacteriales</taxon>
        <taxon>Clostridiaceae</taxon>
        <taxon>Clostridium</taxon>
    </lineage>
</organism>
<dbReference type="Proteomes" id="UP000184035">
    <property type="component" value="Unassembled WGS sequence"/>
</dbReference>
<evidence type="ECO:0000313" key="10">
    <source>
        <dbReference type="Proteomes" id="UP000184035"/>
    </source>
</evidence>
<dbReference type="NCBIfam" id="TIGR01467">
    <property type="entry name" value="cobI_cbiL"/>
    <property type="match status" value="1"/>
</dbReference>
<evidence type="ECO:0000256" key="6">
    <source>
        <dbReference type="ARBA" id="ARBA00022691"/>
    </source>
</evidence>
<comment type="similarity">
    <text evidence="2 7">Belongs to the precorrin methyltransferase family.</text>
</comment>
<dbReference type="Gene3D" id="3.30.950.10">
    <property type="entry name" value="Methyltransferase, Cobalt-precorrin-4 Transmethylase, Domain 2"/>
    <property type="match status" value="1"/>
</dbReference>
<dbReference type="GO" id="GO:0043781">
    <property type="term" value="F:cobalt-factor II C20-methyltransferase activity"/>
    <property type="evidence" value="ECO:0007669"/>
    <property type="project" value="UniProtKB-EC"/>
</dbReference>
<dbReference type="STRING" id="1533.SAMN05443638_12319"/>
<keyword evidence="6" id="KW-0949">S-adenosyl-L-methionine</keyword>
<dbReference type="InterPro" id="IPR000878">
    <property type="entry name" value="4pyrrol_Mease"/>
</dbReference>
<evidence type="ECO:0000259" key="8">
    <source>
        <dbReference type="Pfam" id="PF00590"/>
    </source>
</evidence>
<dbReference type="EC" id="2.1.1.151" evidence="7"/>
<keyword evidence="5 9" id="KW-0808">Transferase</keyword>
<comment type="pathway">
    <text evidence="1">Cofactor biosynthesis; adenosylcobalamin biosynthesis.</text>
</comment>
<dbReference type="UniPathway" id="UPA00148"/>
<dbReference type="NCBIfam" id="NF004058">
    <property type="entry name" value="PRK05576.1-1"/>
    <property type="match status" value="1"/>
</dbReference>
<evidence type="ECO:0000256" key="4">
    <source>
        <dbReference type="ARBA" id="ARBA00022603"/>
    </source>
</evidence>
<dbReference type="GO" id="GO:0030788">
    <property type="term" value="F:precorrin-2 C20-methyltransferase activity"/>
    <property type="evidence" value="ECO:0007669"/>
    <property type="project" value="InterPro"/>
</dbReference>
<dbReference type="InterPro" id="IPR006364">
    <property type="entry name" value="CobI/CbiL/CobIJ_dom"/>
</dbReference>
<comment type="subunit">
    <text evidence="7">Homodimer.</text>
</comment>
<dbReference type="EMBL" id="FQVM01000023">
    <property type="protein sequence ID" value="SHE99801.1"/>
    <property type="molecule type" value="Genomic_DNA"/>
</dbReference>
<keyword evidence="3" id="KW-0169">Cobalamin biosynthesis</keyword>
<dbReference type="InterPro" id="IPR014776">
    <property type="entry name" value="4pyrrole_Mease_sub2"/>
</dbReference>
<dbReference type="AlphaFoldDB" id="A0A1M4Y221"/>
<sequence>MSKFYGIGVGPGDSELLTLKGLRIIKECDVIISPTATEGGESIALNIVKEYIDENKEVRVLHFPMSRDGKDEKIRYAYEVIEKYLEEGKNVAFLTLGDPYVYSTYIYLLTHFKDKDYEVETVPGVTSFCAAASIVNRTLVIGDEPLMIVPASSLDKIKDEKFLVIMKVYRKEEEVINFLEDKGFDYVLVSRAGREGQKVLYKKNDILNHRDYMSLIIASRE</sequence>
<dbReference type="InterPro" id="IPR014777">
    <property type="entry name" value="4pyrrole_Mease_sub1"/>
</dbReference>
<dbReference type="OrthoDB" id="9804789at2"/>
<comment type="function">
    <text evidence="7">Methylates cobalt-precorrin-2 at the C-20 position to produce cobalt-precorrin-3A in the anaerobic cobalamin biosynthesis pathway.</text>
</comment>
<gene>
    <name evidence="9" type="ORF">SAMN05443638_12319</name>
</gene>
<dbReference type="PANTHER" id="PTHR43467">
    <property type="entry name" value="COBALT-PRECORRIN-2 C(20)-METHYLTRANSFERASE"/>
    <property type="match status" value="1"/>
</dbReference>
<protein>
    <recommendedName>
        <fullName evidence="7">Cobalt-precorrin-2 C(20)-methyltransferase</fullName>
        <ecNumber evidence="7">2.1.1.151</ecNumber>
    </recommendedName>
</protein>
<dbReference type="GO" id="GO:0032259">
    <property type="term" value="P:methylation"/>
    <property type="evidence" value="ECO:0007669"/>
    <property type="project" value="UniProtKB-KW"/>
</dbReference>
<name>A0A1M4Y221_9CLOT</name>
<evidence type="ECO:0000256" key="7">
    <source>
        <dbReference type="PIRNR" id="PIRNR036427"/>
    </source>
</evidence>
<dbReference type="InterPro" id="IPR012382">
    <property type="entry name" value="CobI/CbiL"/>
</dbReference>
<keyword evidence="4 9" id="KW-0489">Methyltransferase</keyword>
<dbReference type="CDD" id="cd11645">
    <property type="entry name" value="Precorrin_2_C20_MT"/>
    <property type="match status" value="1"/>
</dbReference>
<reference evidence="9 10" key="1">
    <citation type="submission" date="2016-11" db="EMBL/GenBank/DDBJ databases">
        <authorList>
            <person name="Jaros S."/>
            <person name="Januszkiewicz K."/>
            <person name="Wedrychowicz H."/>
        </authorList>
    </citation>
    <scope>NUCLEOTIDE SEQUENCE [LARGE SCALE GENOMIC DNA]</scope>
    <source>
        <strain evidence="9 10">DSM 2631</strain>
    </source>
</reference>
<evidence type="ECO:0000313" key="9">
    <source>
        <dbReference type="EMBL" id="SHE99801.1"/>
    </source>
</evidence>
<proteinExistence type="inferred from homology"/>
<evidence type="ECO:0000256" key="3">
    <source>
        <dbReference type="ARBA" id="ARBA00022573"/>
    </source>
</evidence>
<dbReference type="PIRSF" id="PIRSF036427">
    <property type="entry name" value="Precrrn-2_mtase"/>
    <property type="match status" value="1"/>
</dbReference>
<accession>A0A1M4Y221</accession>
<dbReference type="Pfam" id="PF00590">
    <property type="entry name" value="TP_methylase"/>
    <property type="match status" value="1"/>
</dbReference>